<gene>
    <name evidence="8" type="ORF">J2S15_003812</name>
</gene>
<dbReference type="Proteomes" id="UP001230220">
    <property type="component" value="Unassembled WGS sequence"/>
</dbReference>
<feature type="transmembrane region" description="Helical" evidence="7">
    <location>
        <begin position="36"/>
        <end position="58"/>
    </location>
</feature>
<accession>A0ABU0E8J3</accession>
<dbReference type="Pfam" id="PF03547">
    <property type="entry name" value="Mem_trans"/>
    <property type="match status" value="1"/>
</dbReference>
<dbReference type="EMBL" id="JAUSUR010000009">
    <property type="protein sequence ID" value="MDQ0363051.1"/>
    <property type="molecule type" value="Genomic_DNA"/>
</dbReference>
<protein>
    <submittedName>
        <fullName evidence="8">Permease</fullName>
    </submittedName>
</protein>
<evidence type="ECO:0000256" key="6">
    <source>
        <dbReference type="ARBA" id="ARBA00023136"/>
    </source>
</evidence>
<evidence type="ECO:0000313" key="9">
    <source>
        <dbReference type="Proteomes" id="UP001230220"/>
    </source>
</evidence>
<feature type="transmembrane region" description="Helical" evidence="7">
    <location>
        <begin position="64"/>
        <end position="88"/>
    </location>
</feature>
<keyword evidence="4 7" id="KW-0812">Transmembrane</keyword>
<feature type="transmembrane region" description="Helical" evidence="7">
    <location>
        <begin position="122"/>
        <end position="144"/>
    </location>
</feature>
<keyword evidence="9" id="KW-1185">Reference proteome</keyword>
<dbReference type="PANTHER" id="PTHR36838">
    <property type="entry name" value="AUXIN EFFLUX CARRIER FAMILY PROTEIN"/>
    <property type="match status" value="1"/>
</dbReference>
<organism evidence="8 9">
    <name type="scientific">Breznakia pachnodae</name>
    <dbReference type="NCBI Taxonomy" id="265178"/>
    <lineage>
        <taxon>Bacteria</taxon>
        <taxon>Bacillati</taxon>
        <taxon>Bacillota</taxon>
        <taxon>Erysipelotrichia</taxon>
        <taxon>Erysipelotrichales</taxon>
        <taxon>Erysipelotrichaceae</taxon>
        <taxon>Breznakia</taxon>
    </lineage>
</organism>
<dbReference type="PANTHER" id="PTHR36838:SF1">
    <property type="entry name" value="SLR1864 PROTEIN"/>
    <property type="match status" value="1"/>
</dbReference>
<feature type="transmembrane region" description="Helical" evidence="7">
    <location>
        <begin position="97"/>
        <end position="116"/>
    </location>
</feature>
<feature type="transmembrane region" description="Helical" evidence="7">
    <location>
        <begin position="187"/>
        <end position="205"/>
    </location>
</feature>
<feature type="transmembrane region" description="Helical" evidence="7">
    <location>
        <begin position="249"/>
        <end position="270"/>
    </location>
</feature>
<keyword evidence="5 7" id="KW-1133">Transmembrane helix</keyword>
<reference evidence="8 9" key="1">
    <citation type="submission" date="2023-07" db="EMBL/GenBank/DDBJ databases">
        <title>Genomic Encyclopedia of Type Strains, Phase IV (KMG-IV): sequencing the most valuable type-strain genomes for metagenomic binning, comparative biology and taxonomic classification.</title>
        <authorList>
            <person name="Goeker M."/>
        </authorList>
    </citation>
    <scope>NUCLEOTIDE SEQUENCE [LARGE SCALE GENOMIC DNA]</scope>
    <source>
        <strain evidence="8 9">DSM 16784</strain>
    </source>
</reference>
<sequence>MAIDTIYSQMLIMVILIIIGYILAKKEIITDSGANQMTSIILFVFTPAIIIKAFLIPFSQTRLMEIALCFILSAVAIGVSIVIATLAFRKEKNLERFGIVFSNAGFMGIPLVQGILGSYQVFYLSIYMVVQNLYAWTYGIKLIDSSNRNFSPLKQLANPAVISFLVGMFLFIIQLPIPEPIYKTLDLLSNANTPMAMILIGTFLAKVDLVSLLKGKINYMVSVFRLLVVPAVIMLLLSFLPQSYTDIKYVILIASSTPVGALLAMFSQLYSKDVA</sequence>
<evidence type="ECO:0000256" key="4">
    <source>
        <dbReference type="ARBA" id="ARBA00022692"/>
    </source>
</evidence>
<keyword evidence="2" id="KW-0813">Transport</keyword>
<evidence type="ECO:0000256" key="1">
    <source>
        <dbReference type="ARBA" id="ARBA00004141"/>
    </source>
</evidence>
<evidence type="ECO:0000313" key="8">
    <source>
        <dbReference type="EMBL" id="MDQ0363051.1"/>
    </source>
</evidence>
<comment type="subcellular location">
    <subcellularLocation>
        <location evidence="1">Membrane</location>
        <topology evidence="1">Multi-pass membrane protein</topology>
    </subcellularLocation>
</comment>
<dbReference type="InterPro" id="IPR004776">
    <property type="entry name" value="Mem_transp_PIN-like"/>
</dbReference>
<comment type="caution">
    <text evidence="8">The sequence shown here is derived from an EMBL/GenBank/DDBJ whole genome shotgun (WGS) entry which is preliminary data.</text>
</comment>
<evidence type="ECO:0000256" key="7">
    <source>
        <dbReference type="SAM" id="Phobius"/>
    </source>
</evidence>
<name>A0ABU0E8J3_9FIRM</name>
<evidence type="ECO:0000256" key="5">
    <source>
        <dbReference type="ARBA" id="ARBA00022989"/>
    </source>
</evidence>
<feature type="transmembrane region" description="Helical" evidence="7">
    <location>
        <begin position="6"/>
        <end position="24"/>
    </location>
</feature>
<proteinExistence type="predicted"/>
<keyword evidence="6 7" id="KW-0472">Membrane</keyword>
<keyword evidence="3" id="KW-1003">Cell membrane</keyword>
<evidence type="ECO:0000256" key="3">
    <source>
        <dbReference type="ARBA" id="ARBA00022475"/>
    </source>
</evidence>
<feature type="transmembrane region" description="Helical" evidence="7">
    <location>
        <begin position="217"/>
        <end position="237"/>
    </location>
</feature>
<dbReference type="RefSeq" id="WP_307411543.1">
    <property type="nucleotide sequence ID" value="NZ_JAUSUR010000009.1"/>
</dbReference>
<feature type="transmembrane region" description="Helical" evidence="7">
    <location>
        <begin position="156"/>
        <end position="175"/>
    </location>
</feature>
<evidence type="ECO:0000256" key="2">
    <source>
        <dbReference type="ARBA" id="ARBA00022448"/>
    </source>
</evidence>